<dbReference type="PANTHER" id="PTHR37422:SF13">
    <property type="entry name" value="LIPOPOLYSACCHARIDE BIOSYNTHESIS PROTEIN PA4999-RELATED"/>
    <property type="match status" value="1"/>
</dbReference>
<comment type="caution">
    <text evidence="7">The sequence shown here is derived from an EMBL/GenBank/DDBJ whole genome shotgun (WGS) entry which is preliminary data.</text>
</comment>
<proteinExistence type="predicted"/>
<reference evidence="7 8" key="1">
    <citation type="submission" date="2018-01" db="EMBL/GenBank/DDBJ databases">
        <title>Co-occurrence of chitin degradation, pigmentation and bioactivity in marine Pseudoalteromonas.</title>
        <authorList>
            <person name="Paulsen S."/>
            <person name="Gram L."/>
            <person name="Machado H."/>
        </authorList>
    </citation>
    <scope>NUCLEOTIDE SEQUENCE [LARGE SCALE GENOMIC DNA]</scope>
    <source>
        <strain evidence="7 8">S1946</strain>
    </source>
</reference>
<feature type="transmembrane region" description="Helical" evidence="5">
    <location>
        <begin position="37"/>
        <end position="55"/>
    </location>
</feature>
<dbReference type="PANTHER" id="PTHR37422">
    <property type="entry name" value="TEICHURONIC ACID BIOSYNTHESIS PROTEIN TUAE"/>
    <property type="match status" value="1"/>
</dbReference>
<accession>A0A4Q7EHB6</accession>
<gene>
    <name evidence="7" type="ORF">C3B51_09220</name>
</gene>
<dbReference type="EMBL" id="PPUZ01000024">
    <property type="protein sequence ID" value="RZM81159.1"/>
    <property type="molecule type" value="Genomic_DNA"/>
</dbReference>
<feature type="transmembrane region" description="Helical" evidence="5">
    <location>
        <begin position="62"/>
        <end position="80"/>
    </location>
</feature>
<feature type="transmembrane region" description="Helical" evidence="5">
    <location>
        <begin position="100"/>
        <end position="117"/>
    </location>
</feature>
<dbReference type="AlphaFoldDB" id="A0A4Q7EHB6"/>
<feature type="transmembrane region" description="Helical" evidence="5">
    <location>
        <begin position="203"/>
        <end position="232"/>
    </location>
</feature>
<evidence type="ECO:0000313" key="7">
    <source>
        <dbReference type="EMBL" id="RZM81159.1"/>
    </source>
</evidence>
<feature type="transmembrane region" description="Helical" evidence="5">
    <location>
        <begin position="244"/>
        <end position="265"/>
    </location>
</feature>
<feature type="transmembrane region" description="Helical" evidence="5">
    <location>
        <begin position="346"/>
        <end position="368"/>
    </location>
</feature>
<dbReference type="Proteomes" id="UP000292345">
    <property type="component" value="Unassembled WGS sequence"/>
</dbReference>
<keyword evidence="3 5" id="KW-1133">Transmembrane helix</keyword>
<feature type="transmembrane region" description="Helical" evidence="5">
    <location>
        <begin position="12"/>
        <end position="31"/>
    </location>
</feature>
<evidence type="ECO:0000256" key="4">
    <source>
        <dbReference type="ARBA" id="ARBA00023136"/>
    </source>
</evidence>
<evidence type="ECO:0000256" key="5">
    <source>
        <dbReference type="SAM" id="Phobius"/>
    </source>
</evidence>
<protein>
    <recommendedName>
        <fullName evidence="6">O-antigen ligase-related domain-containing protein</fullName>
    </recommendedName>
</protein>
<sequence>MSSLLEKVKLNQFISALFIVLAVFSIYNRTFSLGFDIRFIVLPVLILGFFVAFIVKVKNDNYFLPLTALIAFLLLVIIIIQDQLAWLNSDLSKNNSVYKNVLILYCYNFLMVLYLFLNRDYLDNKVFLNSLIFSSLFLSFSSIYQVLVGDLPFVSAGSTGEAFQDELSILGVRPAGYAHDPNYTSLLMVFSIYVVSKTRPKNLFTIICLSLFAFTLFASGSKTVMMICFLLLVRIAFIKLKLRVLFNVGFIVVLLFGLLTVLSFFEQLSTFSQRLTMWNLAINGFYDSPFLGQGITGVRSLLAQDMRYVQPHNGWLALLVDHGLIVSSIIASCILALIFKAKTRGVRYLIVIFCFLSISNEMWVYPYWVLFLAFPFVFKINLGTKNV</sequence>
<dbReference type="InterPro" id="IPR051533">
    <property type="entry name" value="WaaL-like"/>
</dbReference>
<organism evidence="7 8">
    <name type="scientific">Pseudoalteromonas rubra</name>
    <dbReference type="NCBI Taxonomy" id="43658"/>
    <lineage>
        <taxon>Bacteria</taxon>
        <taxon>Pseudomonadati</taxon>
        <taxon>Pseudomonadota</taxon>
        <taxon>Gammaproteobacteria</taxon>
        <taxon>Alteromonadales</taxon>
        <taxon>Pseudoalteromonadaceae</taxon>
        <taxon>Pseudoalteromonas</taxon>
    </lineage>
</organism>
<dbReference type="GO" id="GO:0016020">
    <property type="term" value="C:membrane"/>
    <property type="evidence" value="ECO:0007669"/>
    <property type="project" value="UniProtKB-SubCell"/>
</dbReference>
<feature type="domain" description="O-antigen ligase-related" evidence="6">
    <location>
        <begin position="209"/>
        <end position="327"/>
    </location>
</feature>
<dbReference type="Pfam" id="PF04932">
    <property type="entry name" value="Wzy_C"/>
    <property type="match status" value="1"/>
</dbReference>
<evidence type="ECO:0000313" key="8">
    <source>
        <dbReference type="Proteomes" id="UP000292345"/>
    </source>
</evidence>
<feature type="transmembrane region" description="Helical" evidence="5">
    <location>
        <begin position="315"/>
        <end position="339"/>
    </location>
</feature>
<evidence type="ECO:0000256" key="3">
    <source>
        <dbReference type="ARBA" id="ARBA00022989"/>
    </source>
</evidence>
<comment type="subcellular location">
    <subcellularLocation>
        <location evidence="1">Membrane</location>
        <topology evidence="1">Multi-pass membrane protein</topology>
    </subcellularLocation>
</comment>
<name>A0A4Q7EHB6_9GAMM</name>
<evidence type="ECO:0000256" key="1">
    <source>
        <dbReference type="ARBA" id="ARBA00004141"/>
    </source>
</evidence>
<feature type="transmembrane region" description="Helical" evidence="5">
    <location>
        <begin position="126"/>
        <end position="147"/>
    </location>
</feature>
<dbReference type="InterPro" id="IPR007016">
    <property type="entry name" value="O-antigen_ligase-rel_domated"/>
</dbReference>
<evidence type="ECO:0000259" key="6">
    <source>
        <dbReference type="Pfam" id="PF04932"/>
    </source>
</evidence>
<keyword evidence="4 5" id="KW-0472">Membrane</keyword>
<keyword evidence="2 5" id="KW-0812">Transmembrane</keyword>
<evidence type="ECO:0000256" key="2">
    <source>
        <dbReference type="ARBA" id="ARBA00022692"/>
    </source>
</evidence>